<evidence type="ECO:0000313" key="3">
    <source>
        <dbReference type="Proteomes" id="UP001055429"/>
    </source>
</evidence>
<dbReference type="InterPro" id="IPR010721">
    <property type="entry name" value="UstE-like"/>
</dbReference>
<evidence type="ECO:0000256" key="1">
    <source>
        <dbReference type="SAM" id="Phobius"/>
    </source>
</evidence>
<keyword evidence="3" id="KW-1185">Reference proteome</keyword>
<keyword evidence="1" id="KW-0812">Transmembrane</keyword>
<feature type="transmembrane region" description="Helical" evidence="1">
    <location>
        <begin position="28"/>
        <end position="49"/>
    </location>
</feature>
<organism evidence="2 3">
    <name type="scientific">Brevundimonas albigilva</name>
    <dbReference type="NCBI Taxonomy" id="1312364"/>
    <lineage>
        <taxon>Bacteria</taxon>
        <taxon>Pseudomonadati</taxon>
        <taxon>Pseudomonadota</taxon>
        <taxon>Alphaproteobacteria</taxon>
        <taxon>Caulobacterales</taxon>
        <taxon>Caulobacteraceae</taxon>
        <taxon>Brevundimonas</taxon>
    </lineage>
</organism>
<proteinExistence type="predicted"/>
<dbReference type="Proteomes" id="UP001055429">
    <property type="component" value="Chromosome"/>
</dbReference>
<dbReference type="Gene3D" id="1.20.120.1630">
    <property type="match status" value="1"/>
</dbReference>
<evidence type="ECO:0000313" key="2">
    <source>
        <dbReference type="EMBL" id="URI14128.1"/>
    </source>
</evidence>
<dbReference type="RefSeq" id="WP_250201383.1">
    <property type="nucleotide sequence ID" value="NZ_CP097649.1"/>
</dbReference>
<keyword evidence="1" id="KW-1133">Transmembrane helix</keyword>
<protein>
    <submittedName>
        <fullName evidence="2">DUF1295 domain-containing protein</fullName>
    </submittedName>
</protein>
<accession>A0ABY4SIT5</accession>
<gene>
    <name evidence="2" type="ORF">M8231_09845</name>
</gene>
<keyword evidence="1" id="KW-0472">Membrane</keyword>
<feature type="transmembrane region" description="Helical" evidence="1">
    <location>
        <begin position="61"/>
        <end position="79"/>
    </location>
</feature>
<feature type="transmembrane region" description="Helical" evidence="1">
    <location>
        <begin position="139"/>
        <end position="155"/>
    </location>
</feature>
<dbReference type="PANTHER" id="PTHR32251:SF17">
    <property type="entry name" value="STEROID 5-ALPHA REDUCTASE C-TERMINAL DOMAIN-CONTAINING PROTEIN"/>
    <property type="match status" value="1"/>
</dbReference>
<sequence>MLVIVVCAVLAVIALSIAWVIVRFAGDGGWTDVVWALSIGAIGALAALWPATDAIDARQRLVAVLIGLWALRLGGYIAVRTARSDTPDPRYERFKMQWGGWGFKAWAFLMIQAATVAVLAVSLRAAAIRPNADLGWRDALAALIVLIAVGGEALADRQMAAFRREPSNKGKVADTGLWAWSRHPNYFFEWTVWLAWPVMALSLDHPFGWLSLMAPAMMWWLLNHVSGVPMLEAQLLKSRPQAYRAYQQRVSRFFPLPPKAR</sequence>
<reference evidence="2" key="1">
    <citation type="submission" date="2022-05" db="EMBL/GenBank/DDBJ databases">
        <title>Brevundimonas albigilva TT17 genome sequence.</title>
        <authorList>
            <person name="Lee K."/>
            <person name="Son H."/>
        </authorList>
    </citation>
    <scope>NUCLEOTIDE SEQUENCE</scope>
    <source>
        <strain evidence="2">TT17</strain>
    </source>
</reference>
<dbReference type="EMBL" id="CP097649">
    <property type="protein sequence ID" value="URI14128.1"/>
    <property type="molecule type" value="Genomic_DNA"/>
</dbReference>
<name>A0ABY4SIT5_9CAUL</name>
<feature type="transmembrane region" description="Helical" evidence="1">
    <location>
        <begin position="105"/>
        <end position="127"/>
    </location>
</feature>
<dbReference type="Pfam" id="PF06966">
    <property type="entry name" value="DUF1295"/>
    <property type="match status" value="1"/>
</dbReference>
<dbReference type="PANTHER" id="PTHR32251">
    <property type="entry name" value="3-OXO-5-ALPHA-STEROID 4-DEHYDROGENASE"/>
    <property type="match status" value="1"/>
</dbReference>